<dbReference type="PRINTS" id="PR01100">
    <property type="entry name" value="SHIKIMTKNASE"/>
</dbReference>
<feature type="binding site" evidence="11">
    <location>
        <position position="381"/>
    </location>
    <ligand>
        <name>substrate</name>
    </ligand>
</feature>
<comment type="subunit">
    <text evidence="11">Monomer.</text>
</comment>
<dbReference type="InterPro" id="IPR022893">
    <property type="entry name" value="Shikimate_DH_fam"/>
</dbReference>
<feature type="binding site" evidence="11">
    <location>
        <position position="329"/>
    </location>
    <ligand>
        <name>substrate</name>
    </ligand>
</feature>
<evidence type="ECO:0000256" key="9">
    <source>
        <dbReference type="ARBA" id="ARBA00023141"/>
    </source>
</evidence>
<evidence type="ECO:0000256" key="2">
    <source>
        <dbReference type="ARBA" id="ARBA00004871"/>
    </source>
</evidence>
<dbReference type="EC" id="2.7.1.71" evidence="3 11"/>
<feature type="binding site" evidence="11">
    <location>
        <begin position="261"/>
        <end position="266"/>
    </location>
    <ligand>
        <name>ATP</name>
        <dbReference type="ChEBI" id="CHEBI:30616"/>
    </ligand>
</feature>
<reference evidence="13 14" key="1">
    <citation type="submission" date="2020-04" db="EMBL/GenBank/DDBJ databases">
        <authorList>
            <person name="Zheng R.K."/>
            <person name="Sun C.M."/>
        </authorList>
    </citation>
    <scope>NUCLEOTIDE SEQUENCE [LARGE SCALE GENOMIC DNA]</scope>
    <source>
        <strain evidence="14">zrk29</strain>
    </source>
</reference>
<comment type="cofactor">
    <cofactor evidence="11">
        <name>Mg(2+)</name>
        <dbReference type="ChEBI" id="CHEBI:18420"/>
    </cofactor>
    <text evidence="11">Binds 1 Mg(2+) ion per subunit.</text>
</comment>
<comment type="pathway">
    <text evidence="1 11">Metabolic intermediate biosynthesis; chorismate biosynthesis; chorismate from D-erythrose 4-phosphate and phosphoenolpyruvate: step 5/7.</text>
</comment>
<dbReference type="EMBL" id="CP051151">
    <property type="protein sequence ID" value="QLY40446.1"/>
    <property type="molecule type" value="Genomic_DNA"/>
</dbReference>
<comment type="subcellular location">
    <subcellularLocation>
        <location evidence="11">Cytoplasm</location>
    </subcellularLocation>
</comment>
<dbReference type="KEGG" id="tbk:HF295_06125"/>
<dbReference type="GO" id="GO:0009423">
    <property type="term" value="P:chorismate biosynthetic process"/>
    <property type="evidence" value="ECO:0007669"/>
    <property type="project" value="UniProtKB-UniRule"/>
</dbReference>
<keyword evidence="14" id="KW-1185">Reference proteome</keyword>
<evidence type="ECO:0000256" key="7">
    <source>
        <dbReference type="ARBA" id="ARBA00022777"/>
    </source>
</evidence>
<protein>
    <recommendedName>
        <fullName evidence="3 11">Shikimate kinase</fullName>
        <shortName evidence="11">SK</shortName>
        <ecNumber evidence="3 11">2.7.1.71</ecNumber>
    </recommendedName>
</protein>
<dbReference type="GO" id="GO:0004765">
    <property type="term" value="F:shikimate kinase activity"/>
    <property type="evidence" value="ECO:0007669"/>
    <property type="project" value="UniProtKB-UniRule"/>
</dbReference>
<name>A0A7L6N2E6_9MOLU</name>
<evidence type="ECO:0000256" key="6">
    <source>
        <dbReference type="ARBA" id="ARBA00022741"/>
    </source>
</evidence>
<sequence>MKFALIGSNISQSYSKTIHENLLINNYQLLQIKDIKDVFNYDLKGFNVTHPFKEDIIPYLSSMDDIAKETRAVNTVLKKNNHYIGFNTDYEGFKAMMAYNHVDFQGKNVLILGNGASSRTVEHYLMKQNVKSLTKLVRTIKGDHEDLIKNQNKYMDTHIIINTTTVGMSPHTKDKLILNFHNFPECTLVIDIIYNPYRSKLLIEAEKFNIKTINGLYMLLIQAKKAQEIWLNQTIDLNTVNKVYHHLINQYINLVLIGMPLSGKTTYGQLIAKALNKKWIDTDIKIEEYSQLKIPQIFKLSGEEKFREIESQVIDLIHQNQGIIISTGGGVILNHTNIEKLKENGLIIYINNQTTNLNNIDFSHRPLINNLDDIKKMKEKRDPIYKEVADIEMIIDESNPFSVERFRDSVYEYFNH</sequence>
<dbReference type="UniPathway" id="UPA00053">
    <property type="reaction ID" value="UER00088"/>
</dbReference>
<accession>A0A7L6N2E6</accession>
<dbReference type="Pfam" id="PF01202">
    <property type="entry name" value="SKI"/>
    <property type="match status" value="1"/>
</dbReference>
<dbReference type="GO" id="GO:0050661">
    <property type="term" value="F:NADP binding"/>
    <property type="evidence" value="ECO:0007669"/>
    <property type="project" value="TreeGrafter"/>
</dbReference>
<comment type="pathway">
    <text evidence="2">Metabolic intermediate biosynthesis; chorismate biosynthesis; chorismate from D-erythrose 4-phosphate and phosphoenolpyruvate: step 4/7.</text>
</comment>
<feature type="domain" description="Shikimate dehydrogenase substrate binding N-terminal" evidence="12">
    <location>
        <begin position="5"/>
        <end position="76"/>
    </location>
</feature>
<comment type="function">
    <text evidence="11">Catalyzes the specific phosphorylation of the 3-hydroxyl group of shikimic acid using ATP as a cosubstrate.</text>
</comment>
<dbReference type="InterPro" id="IPR046346">
    <property type="entry name" value="Aminoacid_DH-like_N_sf"/>
</dbReference>
<dbReference type="CDD" id="cd00464">
    <property type="entry name" value="SK"/>
    <property type="match status" value="1"/>
</dbReference>
<dbReference type="SUPFAM" id="SSF53223">
    <property type="entry name" value="Aminoacid dehydrogenase-like, N-terminal domain"/>
    <property type="match status" value="1"/>
</dbReference>
<evidence type="ECO:0000256" key="8">
    <source>
        <dbReference type="ARBA" id="ARBA00022840"/>
    </source>
</evidence>
<feature type="binding site" evidence="11">
    <location>
        <position position="265"/>
    </location>
    <ligand>
        <name>Mg(2+)</name>
        <dbReference type="ChEBI" id="CHEBI:18420"/>
    </ligand>
</feature>
<keyword evidence="8 11" id="KW-0067">ATP-binding</keyword>
<evidence type="ECO:0000256" key="1">
    <source>
        <dbReference type="ARBA" id="ARBA00004842"/>
    </source>
</evidence>
<evidence type="ECO:0000256" key="4">
    <source>
        <dbReference type="ARBA" id="ARBA00022605"/>
    </source>
</evidence>
<dbReference type="InterPro" id="IPR013708">
    <property type="entry name" value="Shikimate_DH-bd_N"/>
</dbReference>
<dbReference type="PANTHER" id="PTHR21089">
    <property type="entry name" value="SHIKIMATE DEHYDROGENASE"/>
    <property type="match status" value="1"/>
</dbReference>
<evidence type="ECO:0000259" key="12">
    <source>
        <dbReference type="Pfam" id="PF08501"/>
    </source>
</evidence>
<dbReference type="GO" id="GO:0005829">
    <property type="term" value="C:cytosol"/>
    <property type="evidence" value="ECO:0007669"/>
    <property type="project" value="TreeGrafter"/>
</dbReference>
<dbReference type="Gene3D" id="3.40.50.10860">
    <property type="entry name" value="Leucine Dehydrogenase, chain A, domain 1"/>
    <property type="match status" value="1"/>
</dbReference>
<dbReference type="AlphaFoldDB" id="A0A7L6N2E6"/>
<dbReference type="GO" id="GO:0019632">
    <property type="term" value="P:shikimate metabolic process"/>
    <property type="evidence" value="ECO:0007669"/>
    <property type="project" value="TreeGrafter"/>
</dbReference>
<dbReference type="SUPFAM" id="SSF52540">
    <property type="entry name" value="P-loop containing nucleoside triphosphate hydrolases"/>
    <property type="match status" value="1"/>
</dbReference>
<dbReference type="HAMAP" id="MF_00109">
    <property type="entry name" value="Shikimate_kinase"/>
    <property type="match status" value="1"/>
</dbReference>
<dbReference type="Pfam" id="PF08501">
    <property type="entry name" value="Shikimate_dh_N"/>
    <property type="match status" value="1"/>
</dbReference>
<dbReference type="GO" id="GO:0009073">
    <property type="term" value="P:aromatic amino acid family biosynthetic process"/>
    <property type="evidence" value="ECO:0007669"/>
    <property type="project" value="UniProtKB-KW"/>
</dbReference>
<comment type="similarity">
    <text evidence="11">Belongs to the shikimate kinase family.</text>
</comment>
<dbReference type="GO" id="GO:0004764">
    <property type="term" value="F:shikimate 3-dehydrogenase (NADP+) activity"/>
    <property type="evidence" value="ECO:0007669"/>
    <property type="project" value="InterPro"/>
</dbReference>
<feature type="binding site" evidence="11">
    <location>
        <position position="365"/>
    </location>
    <ligand>
        <name>ATP</name>
        <dbReference type="ChEBI" id="CHEBI:30616"/>
    </ligand>
</feature>
<organism evidence="13 14">
    <name type="scientific">Hujiaoplasma nucleasis</name>
    <dbReference type="NCBI Taxonomy" id="2725268"/>
    <lineage>
        <taxon>Bacteria</taxon>
        <taxon>Bacillati</taxon>
        <taxon>Mycoplasmatota</taxon>
        <taxon>Mollicutes</taxon>
        <taxon>Candidatus Izemoplasmatales</taxon>
        <taxon>Hujiaoplasmataceae</taxon>
        <taxon>Hujiaoplasma</taxon>
    </lineage>
</organism>
<evidence type="ECO:0000256" key="10">
    <source>
        <dbReference type="ARBA" id="ARBA00048567"/>
    </source>
</evidence>
<keyword evidence="5 11" id="KW-0808">Transferase</keyword>
<keyword evidence="11" id="KW-0460">Magnesium</keyword>
<dbReference type="Gene3D" id="3.40.50.720">
    <property type="entry name" value="NAD(P)-binding Rossmann-like Domain"/>
    <property type="match status" value="1"/>
</dbReference>
<evidence type="ECO:0000313" key="14">
    <source>
        <dbReference type="Proteomes" id="UP000512167"/>
    </source>
</evidence>
<evidence type="ECO:0000256" key="3">
    <source>
        <dbReference type="ARBA" id="ARBA00012154"/>
    </source>
</evidence>
<comment type="caution">
    <text evidence="11">Lacks conserved residue(s) required for the propagation of feature annotation.</text>
</comment>
<keyword evidence="6 11" id="KW-0547">Nucleotide-binding</keyword>
<keyword evidence="7 11" id="KW-0418">Kinase</keyword>
<dbReference type="InterPro" id="IPR000623">
    <property type="entry name" value="Shikimate_kinase/TSH1"/>
</dbReference>
<keyword evidence="9 11" id="KW-0057">Aromatic amino acid biosynthesis</keyword>
<keyword evidence="11" id="KW-0479">Metal-binding</keyword>
<evidence type="ECO:0000313" key="13">
    <source>
        <dbReference type="EMBL" id="QLY40446.1"/>
    </source>
</evidence>
<dbReference type="InterPro" id="IPR023000">
    <property type="entry name" value="Shikimate_kinase_CS"/>
</dbReference>
<proteinExistence type="inferred from homology"/>
<dbReference type="GO" id="GO:0008652">
    <property type="term" value="P:amino acid biosynthetic process"/>
    <property type="evidence" value="ECO:0007669"/>
    <property type="project" value="UniProtKB-KW"/>
</dbReference>
<dbReference type="GO" id="GO:0000287">
    <property type="term" value="F:magnesium ion binding"/>
    <property type="evidence" value="ECO:0007669"/>
    <property type="project" value="UniProtKB-UniRule"/>
</dbReference>
<feature type="binding site" evidence="11">
    <location>
        <position position="283"/>
    </location>
    <ligand>
        <name>substrate</name>
    </ligand>
</feature>
<keyword evidence="11" id="KW-0963">Cytoplasm</keyword>
<feature type="binding site" evidence="11">
    <location>
        <position position="307"/>
    </location>
    <ligand>
        <name>substrate</name>
    </ligand>
</feature>
<evidence type="ECO:0000256" key="11">
    <source>
        <dbReference type="HAMAP-Rule" id="MF_00109"/>
    </source>
</evidence>
<keyword evidence="4 11" id="KW-0028">Amino-acid biosynthesis</keyword>
<evidence type="ECO:0000256" key="5">
    <source>
        <dbReference type="ARBA" id="ARBA00022679"/>
    </source>
</evidence>
<dbReference type="InterPro" id="IPR027417">
    <property type="entry name" value="P-loop_NTPase"/>
</dbReference>
<comment type="catalytic activity">
    <reaction evidence="10 11">
        <text>shikimate + ATP = 3-phosphoshikimate + ADP + H(+)</text>
        <dbReference type="Rhea" id="RHEA:13121"/>
        <dbReference type="ChEBI" id="CHEBI:15378"/>
        <dbReference type="ChEBI" id="CHEBI:30616"/>
        <dbReference type="ChEBI" id="CHEBI:36208"/>
        <dbReference type="ChEBI" id="CHEBI:145989"/>
        <dbReference type="ChEBI" id="CHEBI:456216"/>
        <dbReference type="EC" id="2.7.1.71"/>
    </reaction>
</comment>
<dbReference type="CDD" id="cd01065">
    <property type="entry name" value="NAD_bind_Shikimate_DH"/>
    <property type="match status" value="1"/>
</dbReference>
<dbReference type="InterPro" id="IPR036291">
    <property type="entry name" value="NAD(P)-bd_dom_sf"/>
</dbReference>
<dbReference type="PROSITE" id="PS01128">
    <property type="entry name" value="SHIKIMATE_KINASE"/>
    <property type="match status" value="1"/>
</dbReference>
<gene>
    <name evidence="11" type="primary">aroK</name>
    <name evidence="13" type="ORF">HF295_06125</name>
</gene>
<dbReference type="GO" id="GO:0005524">
    <property type="term" value="F:ATP binding"/>
    <property type="evidence" value="ECO:0007669"/>
    <property type="project" value="UniProtKB-UniRule"/>
</dbReference>
<dbReference type="InterPro" id="IPR031322">
    <property type="entry name" value="Shikimate/glucono_kinase"/>
</dbReference>
<dbReference type="Proteomes" id="UP000512167">
    <property type="component" value="Chromosome"/>
</dbReference>
<dbReference type="SUPFAM" id="SSF51735">
    <property type="entry name" value="NAD(P)-binding Rossmann-fold domains"/>
    <property type="match status" value="1"/>
</dbReference>
<dbReference type="PANTHER" id="PTHR21089:SF1">
    <property type="entry name" value="BIFUNCTIONAL 3-DEHYDROQUINATE DEHYDRATASE_SHIKIMATE DEHYDROGENASE, CHLOROPLASTIC"/>
    <property type="match status" value="1"/>
</dbReference>
<dbReference type="Gene3D" id="3.40.50.300">
    <property type="entry name" value="P-loop containing nucleotide triphosphate hydrolases"/>
    <property type="match status" value="1"/>
</dbReference>
<dbReference type="RefSeq" id="WP_312031285.1">
    <property type="nucleotide sequence ID" value="NZ_CP051151.1"/>
</dbReference>